<dbReference type="EMBL" id="BGZK01000071">
    <property type="protein sequence ID" value="GBP15404.1"/>
    <property type="molecule type" value="Genomic_DNA"/>
</dbReference>
<reference evidence="2 3" key="1">
    <citation type="journal article" date="2019" name="Commun. Biol.">
        <title>The bagworm genome reveals a unique fibroin gene that provides high tensile strength.</title>
        <authorList>
            <person name="Kono N."/>
            <person name="Nakamura H."/>
            <person name="Ohtoshi R."/>
            <person name="Tomita M."/>
            <person name="Numata K."/>
            <person name="Arakawa K."/>
        </authorList>
    </citation>
    <scope>NUCLEOTIDE SEQUENCE [LARGE SCALE GENOMIC DNA]</scope>
</reference>
<keyword evidence="2" id="KW-0695">RNA-directed DNA polymerase</keyword>
<dbReference type="PANTHER" id="PTHR19446">
    <property type="entry name" value="REVERSE TRANSCRIPTASES"/>
    <property type="match status" value="1"/>
</dbReference>
<dbReference type="STRING" id="151549.A0A4C1TMQ1"/>
<gene>
    <name evidence="2" type="primary">RTase</name>
    <name evidence="2" type="ORF">EVAR_80577_1</name>
</gene>
<evidence type="ECO:0000313" key="2">
    <source>
        <dbReference type="EMBL" id="GBP15404.1"/>
    </source>
</evidence>
<accession>A0A4C1TMQ1</accession>
<evidence type="ECO:0000256" key="1">
    <source>
        <dbReference type="SAM" id="MobiDB-lite"/>
    </source>
</evidence>
<keyword evidence="2" id="KW-0808">Transferase</keyword>
<dbReference type="Proteomes" id="UP000299102">
    <property type="component" value="Unassembled WGS sequence"/>
</dbReference>
<dbReference type="AlphaFoldDB" id="A0A4C1TMQ1"/>
<sequence>MRVGATSWRKSNHPTKRFGQLPKRSKPRDIPLYPPLKKPDNSEAIDDAEIAECLADSIETQCSHASPPHDIAHISRIEEEVLQKTSLEPKDDLAPVSLSEVQTLVKSLNTRKAPGLHGISNKAIKCFSIPLLSLLVAIFNACIKNCYFPPAWKEAEVIGIHKPGKPRDLPASYRPISLLSGLGKLFEKILKTRLSDHLLGKGLIIDEQFGFRPAPFLSTASPPLSRSRSSSRLHPLSSAVLRVHKRCTATVVVWRPTRVIRGRYRALYGNRNRSTDSPPPLQRAIDELGQWFRKWRIEVNPDKSAAIQFKYARLGAVLGRKSKLSRRNKRTIYKMCIRTVMTYASPVFAHAAPKALHRLQGLRTPHYFQIYEGRIEAILRHRGITSQCALRAAVDYQPPHPTLIRRPRNVLTDPPDALTAAVESLNDVNDTHD</sequence>
<name>A0A4C1TMQ1_EUMVA</name>
<dbReference type="GO" id="GO:0003964">
    <property type="term" value="F:RNA-directed DNA polymerase activity"/>
    <property type="evidence" value="ECO:0007669"/>
    <property type="project" value="UniProtKB-KW"/>
</dbReference>
<feature type="region of interest" description="Disordered" evidence="1">
    <location>
        <begin position="1"/>
        <end position="42"/>
    </location>
</feature>
<organism evidence="2 3">
    <name type="scientific">Eumeta variegata</name>
    <name type="common">Bagworm moth</name>
    <name type="synonym">Eumeta japonica</name>
    <dbReference type="NCBI Taxonomy" id="151549"/>
    <lineage>
        <taxon>Eukaryota</taxon>
        <taxon>Metazoa</taxon>
        <taxon>Ecdysozoa</taxon>
        <taxon>Arthropoda</taxon>
        <taxon>Hexapoda</taxon>
        <taxon>Insecta</taxon>
        <taxon>Pterygota</taxon>
        <taxon>Neoptera</taxon>
        <taxon>Endopterygota</taxon>
        <taxon>Lepidoptera</taxon>
        <taxon>Glossata</taxon>
        <taxon>Ditrysia</taxon>
        <taxon>Tineoidea</taxon>
        <taxon>Psychidae</taxon>
        <taxon>Oiketicinae</taxon>
        <taxon>Eumeta</taxon>
    </lineage>
</organism>
<keyword evidence="3" id="KW-1185">Reference proteome</keyword>
<evidence type="ECO:0000313" key="3">
    <source>
        <dbReference type="Proteomes" id="UP000299102"/>
    </source>
</evidence>
<protein>
    <submittedName>
        <fullName evidence="2">Probable RNA-directed DNA polymerase from transposon BS</fullName>
    </submittedName>
</protein>
<comment type="caution">
    <text evidence="2">The sequence shown here is derived from an EMBL/GenBank/DDBJ whole genome shotgun (WGS) entry which is preliminary data.</text>
</comment>
<keyword evidence="2" id="KW-0548">Nucleotidyltransferase</keyword>
<proteinExistence type="predicted"/>